<sequence length="295" mass="33826">MLVLSFSSLTQPMVTSVPFGGDRAPGQIKCCKPGRGLDSELMLFTKLCRVQVNKLKFPNQSYSIKGIQGYKIFEDRRLFPVVSAMFNTYPEMTPVSAAEAIKTFYTCINEKNLEQLGILISDYCHFDDSSFHSPFYGKKKVMHFLEQLIACMGPNLKFKLQHICEGEELTAGVDWHLEWKEYQIPFTRGSSFYECSMTGERIVIKKAQVITESPIKTGGLVLTLLKTVSFLFENFPKTAEERRTPSTVSHRCYHDLTTSRTMREPPEVPKQEWQRLTQGNYRVRLNYSLVSLVLK</sequence>
<dbReference type="SUPFAM" id="SSF54427">
    <property type="entry name" value="NTF2-like"/>
    <property type="match status" value="1"/>
</dbReference>
<name>A0AAN8W896_9MAGN</name>
<dbReference type="PANTHER" id="PTHR33698">
    <property type="entry name" value="NUCLEAR TRANSPORT FACTOR 2 (NTF2)-LIKE PROTEIN"/>
    <property type="match status" value="1"/>
</dbReference>
<keyword evidence="2" id="KW-1185">Reference proteome</keyword>
<dbReference type="AlphaFoldDB" id="A0AAN8W896"/>
<organism evidence="1 2">
    <name type="scientific">Dillenia turbinata</name>
    <dbReference type="NCBI Taxonomy" id="194707"/>
    <lineage>
        <taxon>Eukaryota</taxon>
        <taxon>Viridiplantae</taxon>
        <taxon>Streptophyta</taxon>
        <taxon>Embryophyta</taxon>
        <taxon>Tracheophyta</taxon>
        <taxon>Spermatophyta</taxon>
        <taxon>Magnoliopsida</taxon>
        <taxon>eudicotyledons</taxon>
        <taxon>Gunneridae</taxon>
        <taxon>Pentapetalae</taxon>
        <taxon>Dilleniales</taxon>
        <taxon>Dilleniaceae</taxon>
        <taxon>Dillenia</taxon>
    </lineage>
</organism>
<proteinExistence type="predicted"/>
<gene>
    <name evidence="1" type="ORF">RJ641_001298</name>
</gene>
<evidence type="ECO:0000313" key="1">
    <source>
        <dbReference type="EMBL" id="KAK6947825.1"/>
    </source>
</evidence>
<reference evidence="1 2" key="1">
    <citation type="submission" date="2023-12" db="EMBL/GenBank/DDBJ databases">
        <title>A high-quality genome assembly for Dillenia turbinata (Dilleniales).</title>
        <authorList>
            <person name="Chanderbali A."/>
        </authorList>
    </citation>
    <scope>NUCLEOTIDE SEQUENCE [LARGE SCALE GENOMIC DNA]</scope>
    <source>
        <strain evidence="1">LSX21</strain>
        <tissue evidence="1">Leaf</tissue>
    </source>
</reference>
<dbReference type="Proteomes" id="UP001370490">
    <property type="component" value="Unassembled WGS sequence"/>
</dbReference>
<evidence type="ECO:0008006" key="3">
    <source>
        <dbReference type="Google" id="ProtNLM"/>
    </source>
</evidence>
<dbReference type="EMBL" id="JBAMMX010000001">
    <property type="protein sequence ID" value="KAK6947825.1"/>
    <property type="molecule type" value="Genomic_DNA"/>
</dbReference>
<evidence type="ECO:0000313" key="2">
    <source>
        <dbReference type="Proteomes" id="UP001370490"/>
    </source>
</evidence>
<dbReference type="InterPro" id="IPR032710">
    <property type="entry name" value="NTF2-like_dom_sf"/>
</dbReference>
<protein>
    <recommendedName>
        <fullName evidence="3">SnoaL-like domain-containing protein</fullName>
    </recommendedName>
</protein>
<dbReference type="Gene3D" id="3.10.450.50">
    <property type="match status" value="1"/>
</dbReference>
<comment type="caution">
    <text evidence="1">The sequence shown here is derived from an EMBL/GenBank/DDBJ whole genome shotgun (WGS) entry which is preliminary data.</text>
</comment>
<accession>A0AAN8W896</accession>
<dbReference type="PANTHER" id="PTHR33698:SF1">
    <property type="entry name" value="NUCLEAR TRANSPORT FACTOR 2 (NTF2) FAMILY PROTEIN"/>
    <property type="match status" value="1"/>
</dbReference>